<dbReference type="InterPro" id="IPR006476">
    <property type="entry name" value="CHP01589_pln"/>
</dbReference>
<evidence type="ECO:0008006" key="4">
    <source>
        <dbReference type="Google" id="ProtNLM"/>
    </source>
</evidence>
<reference evidence="2 3" key="1">
    <citation type="submission" date="2022-12" db="EMBL/GenBank/DDBJ databases">
        <title>Chromosome-scale assembly of the Ensete ventricosum genome.</title>
        <authorList>
            <person name="Dussert Y."/>
            <person name="Stocks J."/>
            <person name="Wendawek A."/>
            <person name="Woldeyes F."/>
            <person name="Nichols R.A."/>
            <person name="Borrell J.S."/>
        </authorList>
    </citation>
    <scope>NUCLEOTIDE SEQUENCE [LARGE SCALE GENOMIC DNA]</scope>
    <source>
        <strain evidence="3">cv. Maze</strain>
        <tissue evidence="2">Seeds</tissue>
    </source>
</reference>
<dbReference type="PANTHER" id="PTHR31871">
    <property type="entry name" value="OS02G0137100 PROTEIN"/>
    <property type="match status" value="1"/>
</dbReference>
<keyword evidence="3" id="KW-1185">Reference proteome</keyword>
<feature type="region of interest" description="Disordered" evidence="1">
    <location>
        <begin position="1"/>
        <end position="49"/>
    </location>
</feature>
<evidence type="ECO:0000313" key="2">
    <source>
        <dbReference type="EMBL" id="KAJ8459821.1"/>
    </source>
</evidence>
<dbReference type="Pfam" id="PF09713">
    <property type="entry name" value="A_thal_3526"/>
    <property type="match status" value="1"/>
</dbReference>
<gene>
    <name evidence="2" type="ORF">OPV22_032747</name>
</gene>
<evidence type="ECO:0000313" key="3">
    <source>
        <dbReference type="Proteomes" id="UP001222027"/>
    </source>
</evidence>
<comment type="caution">
    <text evidence="2">The sequence shown here is derived from an EMBL/GenBank/DDBJ whole genome shotgun (WGS) entry which is preliminary data.</text>
</comment>
<dbReference type="AlphaFoldDB" id="A0AAV8P0B5"/>
<dbReference type="PANTHER" id="PTHR31871:SF9">
    <property type="entry name" value="HELICASE WITH ZINC FINGER PROTEIN"/>
    <property type="match status" value="1"/>
</dbReference>
<dbReference type="EMBL" id="JAQQAF010000009">
    <property type="protein sequence ID" value="KAJ8459821.1"/>
    <property type="molecule type" value="Genomic_DNA"/>
</dbReference>
<sequence length="361" mass="39447">MTTAQDPQRIAAIQPASQNSHEIQSNHQNPSVTESPRQDPGSSSTAEINNKKVSRADIELVQNLIERCLQLYMNKGEVVRTLSSRARIEPGFTALVWQKLEEENSEFFRAYYIRLKLKKQIILFNQLLEHQYHLMKCSIPPKVPLSPMQNGTYMVHVNSLPMGYSVLQSQTPTTGQLHVDPMGCRLSSSYVVKGFPAPGNFHPNHMNTGNGSTTEEAPSVPQCNAMSSMSKMALSSASAVSSNHFPFTPSEIPMGMDASVLDTTFISDGLSSGGLQLGVDGVASSRDSIRSSGQLWNFSFSDLTADLTNLEDLGALGDYTGSPFLPSDSDILLDSPDQNDIVEEFFADSITGTCLQSDEDK</sequence>
<accession>A0AAV8P0B5</accession>
<dbReference type="NCBIfam" id="TIGR01589">
    <property type="entry name" value="A_thal_3526"/>
    <property type="match status" value="1"/>
</dbReference>
<organism evidence="2 3">
    <name type="scientific">Ensete ventricosum</name>
    <name type="common">Abyssinian banana</name>
    <name type="synonym">Musa ensete</name>
    <dbReference type="NCBI Taxonomy" id="4639"/>
    <lineage>
        <taxon>Eukaryota</taxon>
        <taxon>Viridiplantae</taxon>
        <taxon>Streptophyta</taxon>
        <taxon>Embryophyta</taxon>
        <taxon>Tracheophyta</taxon>
        <taxon>Spermatophyta</taxon>
        <taxon>Magnoliopsida</taxon>
        <taxon>Liliopsida</taxon>
        <taxon>Zingiberales</taxon>
        <taxon>Musaceae</taxon>
        <taxon>Ensete</taxon>
    </lineage>
</organism>
<proteinExistence type="predicted"/>
<dbReference type="Proteomes" id="UP001222027">
    <property type="component" value="Unassembled WGS sequence"/>
</dbReference>
<evidence type="ECO:0000256" key="1">
    <source>
        <dbReference type="SAM" id="MobiDB-lite"/>
    </source>
</evidence>
<protein>
    <recommendedName>
        <fullName evidence="4">Ectonucleotide pyrophosphatase/phosphodiesterase family member 3</fullName>
    </recommendedName>
</protein>
<feature type="compositionally biased region" description="Polar residues" evidence="1">
    <location>
        <begin position="15"/>
        <end position="48"/>
    </location>
</feature>
<name>A0AAV8P0B5_ENSVE</name>